<evidence type="ECO:0000313" key="1">
    <source>
        <dbReference type="EMBL" id="MEQ2290098.1"/>
    </source>
</evidence>
<sequence>MFPLMCFESNVLLQIDNSKLIAAKSEKNLPGTRSPPVLSYWKTSTYLEHLKSETWPRKWYHPEDAPTPEAWIPSSSVFLRLHLLFAFNSAEPHRAEKCGTGSLFIRRIKKMSRLDVSNNSRSYFYPTAALLHYGCLWNGVPAR</sequence>
<organism evidence="1 2">
    <name type="scientific">Ameca splendens</name>
    <dbReference type="NCBI Taxonomy" id="208324"/>
    <lineage>
        <taxon>Eukaryota</taxon>
        <taxon>Metazoa</taxon>
        <taxon>Chordata</taxon>
        <taxon>Craniata</taxon>
        <taxon>Vertebrata</taxon>
        <taxon>Euteleostomi</taxon>
        <taxon>Actinopterygii</taxon>
        <taxon>Neopterygii</taxon>
        <taxon>Teleostei</taxon>
        <taxon>Neoteleostei</taxon>
        <taxon>Acanthomorphata</taxon>
        <taxon>Ovalentaria</taxon>
        <taxon>Atherinomorphae</taxon>
        <taxon>Cyprinodontiformes</taxon>
        <taxon>Goodeidae</taxon>
        <taxon>Ameca</taxon>
    </lineage>
</organism>
<comment type="caution">
    <text evidence="1">The sequence shown here is derived from an EMBL/GenBank/DDBJ whole genome shotgun (WGS) entry which is preliminary data.</text>
</comment>
<accession>A0ABV0Y8I3</accession>
<dbReference type="EMBL" id="JAHRIP010028216">
    <property type="protein sequence ID" value="MEQ2290098.1"/>
    <property type="molecule type" value="Genomic_DNA"/>
</dbReference>
<dbReference type="Proteomes" id="UP001469553">
    <property type="component" value="Unassembled WGS sequence"/>
</dbReference>
<proteinExistence type="predicted"/>
<name>A0ABV0Y8I3_9TELE</name>
<reference evidence="1 2" key="1">
    <citation type="submission" date="2021-06" db="EMBL/GenBank/DDBJ databases">
        <authorList>
            <person name="Palmer J.M."/>
        </authorList>
    </citation>
    <scope>NUCLEOTIDE SEQUENCE [LARGE SCALE GENOMIC DNA]</scope>
    <source>
        <strain evidence="1 2">AS_MEX2019</strain>
        <tissue evidence="1">Muscle</tissue>
    </source>
</reference>
<protein>
    <submittedName>
        <fullName evidence="1">Uncharacterized protein</fullName>
    </submittedName>
</protein>
<keyword evidence="2" id="KW-1185">Reference proteome</keyword>
<gene>
    <name evidence="1" type="ORF">AMECASPLE_000014</name>
</gene>
<evidence type="ECO:0000313" key="2">
    <source>
        <dbReference type="Proteomes" id="UP001469553"/>
    </source>
</evidence>